<organism evidence="2 3">
    <name type="scientific">Actinoplanes lutulentus</name>
    <dbReference type="NCBI Taxonomy" id="1287878"/>
    <lineage>
        <taxon>Bacteria</taxon>
        <taxon>Bacillati</taxon>
        <taxon>Actinomycetota</taxon>
        <taxon>Actinomycetes</taxon>
        <taxon>Micromonosporales</taxon>
        <taxon>Micromonosporaceae</taxon>
        <taxon>Actinoplanes</taxon>
    </lineage>
</organism>
<keyword evidence="1" id="KW-1133">Transmembrane helix</keyword>
<evidence type="ECO:0000256" key="1">
    <source>
        <dbReference type="SAM" id="Phobius"/>
    </source>
</evidence>
<reference evidence="2 3" key="1">
    <citation type="submission" date="2018-06" db="EMBL/GenBank/DDBJ databases">
        <title>Genomic Encyclopedia of Type Strains, Phase III (KMG-III): the genomes of soil and plant-associated and newly described type strains.</title>
        <authorList>
            <person name="Whitman W."/>
        </authorList>
    </citation>
    <scope>NUCLEOTIDE SEQUENCE [LARGE SCALE GENOMIC DNA]</scope>
    <source>
        <strain evidence="2 3">CGMCC 4.7090</strain>
    </source>
</reference>
<keyword evidence="3" id="KW-1185">Reference proteome</keyword>
<evidence type="ECO:0000313" key="2">
    <source>
        <dbReference type="EMBL" id="RAK28047.1"/>
    </source>
</evidence>
<sequence>MLGLFLAVILVHECVKHGIPAATAAVLFLLIPWLPWWPVRLAWIPLAMVVFYVFGTFFWPPFFAAGLGWLTGIAAYRVVRNTRS</sequence>
<dbReference type="AlphaFoldDB" id="A0A327Z9K7"/>
<gene>
    <name evidence="2" type="ORF">B0I29_121143</name>
</gene>
<comment type="caution">
    <text evidence="2">The sequence shown here is derived from an EMBL/GenBank/DDBJ whole genome shotgun (WGS) entry which is preliminary data.</text>
</comment>
<dbReference type="Proteomes" id="UP000249341">
    <property type="component" value="Unassembled WGS sequence"/>
</dbReference>
<name>A0A327Z9K7_9ACTN</name>
<keyword evidence="1" id="KW-0472">Membrane</keyword>
<evidence type="ECO:0000313" key="3">
    <source>
        <dbReference type="Proteomes" id="UP000249341"/>
    </source>
</evidence>
<proteinExistence type="predicted"/>
<feature type="transmembrane region" description="Helical" evidence="1">
    <location>
        <begin position="48"/>
        <end position="76"/>
    </location>
</feature>
<keyword evidence="1" id="KW-0812">Transmembrane</keyword>
<dbReference type="EMBL" id="QLMJ01000021">
    <property type="protein sequence ID" value="RAK28047.1"/>
    <property type="molecule type" value="Genomic_DNA"/>
</dbReference>
<accession>A0A327Z9K7</accession>
<protein>
    <submittedName>
        <fullName evidence="2">Uncharacterized protein</fullName>
    </submittedName>
</protein>